<protein>
    <submittedName>
        <fullName evidence="1">Uncharacterized protein</fullName>
    </submittedName>
</protein>
<proteinExistence type="predicted"/>
<gene>
    <name evidence="1" type="ORF">FLACHUCJ7_04644</name>
</gene>
<evidence type="ECO:0000313" key="2">
    <source>
        <dbReference type="Proteomes" id="UP000556700"/>
    </source>
</evidence>
<accession>A0A6V6ZEY9</accession>
<sequence>MLDLHISEKEISHLEDIVSNFNLNVIDVSNIRKLFCDKAVESLIKKSYDDKILTDEEKSEIFILAEYLNMPKEKVESIRLNVAASLLKTALNEKLSDKRLSPTEETELNEILKNLKIEKDQISTIFPKKSLDELAYAKLLWNLSNGIFTIIPNPPITLRNSEECYFALEAKLLERKTVNKGYSHRTRSISVPVFKDMEYNVSYGRSVPIEEEITITHRGTIYLTNFRIVFLSGSKNFEILLSELLKFNVFSDGIEFILNNENFLMKINEKELELFVMGMSSAIRNFFDENELKNSAMKEIENNETFIGL</sequence>
<reference evidence="1 2" key="1">
    <citation type="submission" date="2020-06" db="EMBL/GenBank/DDBJ databases">
        <authorList>
            <person name="Criscuolo A."/>
        </authorList>
    </citation>
    <scope>NUCLEOTIDE SEQUENCE [LARGE SCALE GENOMIC DNA]</scope>
    <source>
        <strain evidence="2">CIP 110025</strain>
    </source>
</reference>
<dbReference type="EMBL" id="CAIJDO010000372">
    <property type="protein sequence ID" value="CAD0010004.1"/>
    <property type="molecule type" value="Genomic_DNA"/>
</dbReference>
<organism evidence="1 2">
    <name type="scientific">Flavobacterium chungangense</name>
    <dbReference type="NCBI Taxonomy" id="554283"/>
    <lineage>
        <taxon>Bacteria</taxon>
        <taxon>Pseudomonadati</taxon>
        <taxon>Bacteroidota</taxon>
        <taxon>Flavobacteriia</taxon>
        <taxon>Flavobacteriales</taxon>
        <taxon>Flavobacteriaceae</taxon>
        <taxon>Flavobacterium</taxon>
    </lineage>
</organism>
<keyword evidence="2" id="KW-1185">Reference proteome</keyword>
<dbReference type="Proteomes" id="UP000556700">
    <property type="component" value="Unassembled WGS sequence"/>
</dbReference>
<name>A0A6V6ZEY9_9FLAO</name>
<comment type="caution">
    <text evidence="1">The sequence shown here is derived from an EMBL/GenBank/DDBJ whole genome shotgun (WGS) entry which is preliminary data.</text>
</comment>
<evidence type="ECO:0000313" key="1">
    <source>
        <dbReference type="EMBL" id="CAD0010004.1"/>
    </source>
</evidence>
<dbReference type="AlphaFoldDB" id="A0A6V6ZEY9"/>